<keyword evidence="3" id="KW-0067">ATP-binding</keyword>
<evidence type="ECO:0000259" key="7">
    <source>
        <dbReference type="PROSITE" id="PS50013"/>
    </source>
</evidence>
<dbReference type="PROSITE" id="PS00598">
    <property type="entry name" value="CHROMO_1"/>
    <property type="match status" value="1"/>
</dbReference>
<keyword evidence="10" id="KW-1185">Reference proteome</keyword>
<evidence type="ECO:0000256" key="5">
    <source>
        <dbReference type="ARBA" id="ARBA00023163"/>
    </source>
</evidence>
<dbReference type="SMART" id="SM00298">
    <property type="entry name" value="CHROMO"/>
    <property type="match status" value="1"/>
</dbReference>
<dbReference type="GO" id="GO:0034728">
    <property type="term" value="P:nucleosome organization"/>
    <property type="evidence" value="ECO:0007669"/>
    <property type="project" value="TreeGrafter"/>
</dbReference>
<evidence type="ECO:0000313" key="12">
    <source>
        <dbReference type="WBParaSite" id="ASIM_0000597601-mRNA-1"/>
    </source>
</evidence>
<feature type="domain" description="Chromo" evidence="7">
    <location>
        <begin position="10"/>
        <end position="75"/>
    </location>
</feature>
<sequence>MNDELFDQYKIVERIIAHQVSREKGEVEGTEYYVKWSGLPYSDCTWEDEHLIGRKYQDKIDAYHARRENAKIPNKNCSVGDDLNCC</sequence>
<evidence type="ECO:0000313" key="11">
    <source>
        <dbReference type="WBParaSite" id="ASIM_0000559201-mRNA-1"/>
    </source>
</evidence>
<dbReference type="AlphaFoldDB" id="A0A0M3JDA6"/>
<reference evidence="11 12" key="1">
    <citation type="submission" date="2017-02" db="UniProtKB">
        <authorList>
            <consortium name="WormBaseParasite"/>
        </authorList>
    </citation>
    <scope>IDENTIFICATION</scope>
</reference>
<evidence type="ECO:0000313" key="10">
    <source>
        <dbReference type="Proteomes" id="UP000267096"/>
    </source>
</evidence>
<keyword evidence="6" id="KW-0539">Nucleus</keyword>
<dbReference type="SUPFAM" id="SSF54160">
    <property type="entry name" value="Chromo domain-like"/>
    <property type="match status" value="1"/>
</dbReference>
<dbReference type="GO" id="GO:0003682">
    <property type="term" value="F:chromatin binding"/>
    <property type="evidence" value="ECO:0007669"/>
    <property type="project" value="TreeGrafter"/>
</dbReference>
<evidence type="ECO:0000256" key="3">
    <source>
        <dbReference type="ARBA" id="ARBA00022840"/>
    </source>
</evidence>
<dbReference type="PANTHER" id="PTHR45623">
    <property type="entry name" value="CHROMODOMAIN-HELICASE-DNA-BINDING PROTEIN 3-RELATED-RELATED"/>
    <property type="match status" value="1"/>
</dbReference>
<dbReference type="WBParaSite" id="ASIM_0000597601-mRNA-1">
    <property type="protein sequence ID" value="ASIM_0000597601-mRNA-1"/>
    <property type="gene ID" value="ASIM_0000597601"/>
</dbReference>
<dbReference type="OrthoDB" id="5857104at2759"/>
<dbReference type="GO" id="GO:0140658">
    <property type="term" value="F:ATP-dependent chromatin remodeler activity"/>
    <property type="evidence" value="ECO:0007669"/>
    <property type="project" value="TreeGrafter"/>
</dbReference>
<evidence type="ECO:0000256" key="4">
    <source>
        <dbReference type="ARBA" id="ARBA00023015"/>
    </source>
</evidence>
<dbReference type="Pfam" id="PF00385">
    <property type="entry name" value="Chromo"/>
    <property type="match status" value="1"/>
</dbReference>
<dbReference type="GO" id="GO:0016887">
    <property type="term" value="F:ATP hydrolysis activity"/>
    <property type="evidence" value="ECO:0007669"/>
    <property type="project" value="TreeGrafter"/>
</dbReference>
<dbReference type="GO" id="GO:0000785">
    <property type="term" value="C:chromatin"/>
    <property type="evidence" value="ECO:0007669"/>
    <property type="project" value="TreeGrafter"/>
</dbReference>
<dbReference type="GO" id="GO:0042393">
    <property type="term" value="F:histone binding"/>
    <property type="evidence" value="ECO:0007669"/>
    <property type="project" value="TreeGrafter"/>
</dbReference>
<keyword evidence="4" id="KW-0805">Transcription regulation</keyword>
<dbReference type="Proteomes" id="UP000267096">
    <property type="component" value="Unassembled WGS sequence"/>
</dbReference>
<dbReference type="PROSITE" id="PS50013">
    <property type="entry name" value="CHROMO_2"/>
    <property type="match status" value="1"/>
</dbReference>
<evidence type="ECO:0000313" key="9">
    <source>
        <dbReference type="EMBL" id="VDK26035.1"/>
    </source>
</evidence>
<dbReference type="GO" id="GO:0005524">
    <property type="term" value="F:ATP binding"/>
    <property type="evidence" value="ECO:0007669"/>
    <property type="project" value="UniProtKB-KW"/>
</dbReference>
<reference evidence="8 10" key="2">
    <citation type="submission" date="2018-11" db="EMBL/GenBank/DDBJ databases">
        <authorList>
            <consortium name="Pathogen Informatics"/>
        </authorList>
    </citation>
    <scope>NUCLEOTIDE SEQUENCE [LARGE SCALE GENOMIC DNA]</scope>
</reference>
<accession>A0A0M3JDA6</accession>
<dbReference type="InterPro" id="IPR016197">
    <property type="entry name" value="Chromo-like_dom_sf"/>
</dbReference>
<evidence type="ECO:0000313" key="8">
    <source>
        <dbReference type="EMBL" id="VDK25439.1"/>
    </source>
</evidence>
<dbReference type="PANTHER" id="PTHR45623:SF14">
    <property type="entry name" value="CHROMODOMAIN-HELICASE-DNA-BINDING PROTEIN 1"/>
    <property type="match status" value="1"/>
</dbReference>
<dbReference type="InterPro" id="IPR023780">
    <property type="entry name" value="Chromo_domain"/>
</dbReference>
<organism evidence="11">
    <name type="scientific">Anisakis simplex</name>
    <name type="common">Herring worm</name>
    <dbReference type="NCBI Taxonomy" id="6269"/>
    <lineage>
        <taxon>Eukaryota</taxon>
        <taxon>Metazoa</taxon>
        <taxon>Ecdysozoa</taxon>
        <taxon>Nematoda</taxon>
        <taxon>Chromadorea</taxon>
        <taxon>Rhabditida</taxon>
        <taxon>Spirurina</taxon>
        <taxon>Ascaridomorpha</taxon>
        <taxon>Ascaridoidea</taxon>
        <taxon>Anisakidae</taxon>
        <taxon>Anisakis</taxon>
        <taxon>Anisakis simplex complex</taxon>
    </lineage>
</organism>
<dbReference type="FunFam" id="2.40.50.40:FF:000014">
    <property type="entry name" value="Chromodomain-helicase-DNA-binding protein 2 isoform 1"/>
    <property type="match status" value="1"/>
</dbReference>
<keyword evidence="5" id="KW-0804">Transcription</keyword>
<comment type="subcellular location">
    <subcellularLocation>
        <location evidence="1">Nucleus</location>
    </subcellularLocation>
</comment>
<keyword evidence="2" id="KW-0547">Nucleotide-binding</keyword>
<dbReference type="Gene3D" id="2.40.50.40">
    <property type="match status" value="1"/>
</dbReference>
<name>A0A0M3JDA6_ANISI</name>
<dbReference type="EMBL" id="UYRR01010466">
    <property type="protein sequence ID" value="VDK25439.1"/>
    <property type="molecule type" value="Genomic_DNA"/>
</dbReference>
<evidence type="ECO:0000256" key="6">
    <source>
        <dbReference type="ARBA" id="ARBA00023242"/>
    </source>
</evidence>
<evidence type="ECO:0000256" key="1">
    <source>
        <dbReference type="ARBA" id="ARBA00004123"/>
    </source>
</evidence>
<dbReference type="EMBL" id="UYRR01011642">
    <property type="protein sequence ID" value="VDK26035.1"/>
    <property type="molecule type" value="Genomic_DNA"/>
</dbReference>
<dbReference type="WBParaSite" id="ASIM_0000559201-mRNA-1">
    <property type="protein sequence ID" value="ASIM_0000559201-mRNA-1"/>
    <property type="gene ID" value="ASIM_0000559201"/>
</dbReference>
<dbReference type="InterPro" id="IPR000953">
    <property type="entry name" value="Chromo/chromo_shadow_dom"/>
</dbReference>
<gene>
    <name evidence="8" type="ORF">ASIM_LOCUS5390</name>
    <name evidence="9" type="ORF">ASIM_LOCUS5761</name>
</gene>
<proteinExistence type="predicted"/>
<dbReference type="InterPro" id="IPR023779">
    <property type="entry name" value="Chromodomain_CS"/>
</dbReference>
<dbReference type="GO" id="GO:0005634">
    <property type="term" value="C:nucleus"/>
    <property type="evidence" value="ECO:0007669"/>
    <property type="project" value="UniProtKB-SubCell"/>
</dbReference>
<protein>
    <submittedName>
        <fullName evidence="11 12">Chromodomain-helicase-DNA-binding protein 1 (inferred by orthology to a D. melanogaster protein)</fullName>
    </submittedName>
</protein>
<dbReference type="GO" id="GO:0003677">
    <property type="term" value="F:DNA binding"/>
    <property type="evidence" value="ECO:0007669"/>
    <property type="project" value="TreeGrafter"/>
</dbReference>
<evidence type="ECO:0000256" key="2">
    <source>
        <dbReference type="ARBA" id="ARBA00022741"/>
    </source>
</evidence>